<protein>
    <recommendedName>
        <fullName evidence="2">Nephrocystin 3-like N-terminal domain-containing protein</fullName>
    </recommendedName>
</protein>
<gene>
    <name evidence="3" type="ORF">BCR38DRAFT_351834</name>
</gene>
<dbReference type="OrthoDB" id="443402at2759"/>
<organism evidence="3 4">
    <name type="scientific">Pseudomassariella vexata</name>
    <dbReference type="NCBI Taxonomy" id="1141098"/>
    <lineage>
        <taxon>Eukaryota</taxon>
        <taxon>Fungi</taxon>
        <taxon>Dikarya</taxon>
        <taxon>Ascomycota</taxon>
        <taxon>Pezizomycotina</taxon>
        <taxon>Sordariomycetes</taxon>
        <taxon>Xylariomycetidae</taxon>
        <taxon>Amphisphaeriales</taxon>
        <taxon>Pseudomassariaceae</taxon>
        <taxon>Pseudomassariella</taxon>
    </lineage>
</organism>
<dbReference type="Pfam" id="PF24883">
    <property type="entry name" value="NPHP3_N"/>
    <property type="match status" value="1"/>
</dbReference>
<comment type="caution">
    <text evidence="3">The sequence shown here is derived from an EMBL/GenBank/DDBJ whole genome shotgun (WGS) entry which is preliminary data.</text>
</comment>
<feature type="domain" description="Nephrocystin 3-like N-terminal" evidence="2">
    <location>
        <begin position="24"/>
        <end position="73"/>
    </location>
</feature>
<dbReference type="STRING" id="1141098.A0A1Y2DJ62"/>
<dbReference type="AlphaFoldDB" id="A0A1Y2DJ62"/>
<keyword evidence="1" id="KW-0677">Repeat</keyword>
<keyword evidence="4" id="KW-1185">Reference proteome</keyword>
<dbReference type="RefSeq" id="XP_040711946.1">
    <property type="nucleotide sequence ID" value="XM_040856672.1"/>
</dbReference>
<dbReference type="EMBL" id="MCFJ01000014">
    <property type="protein sequence ID" value="ORY59252.1"/>
    <property type="molecule type" value="Genomic_DNA"/>
</dbReference>
<evidence type="ECO:0000313" key="4">
    <source>
        <dbReference type="Proteomes" id="UP000193689"/>
    </source>
</evidence>
<dbReference type="InParanoid" id="A0A1Y2DJ62"/>
<accession>A0A1Y2DJ62</accession>
<evidence type="ECO:0000259" key="2">
    <source>
        <dbReference type="Pfam" id="PF24883"/>
    </source>
</evidence>
<dbReference type="GeneID" id="63772884"/>
<dbReference type="InterPro" id="IPR056884">
    <property type="entry name" value="NPHP3-like_N"/>
</dbReference>
<proteinExistence type="predicted"/>
<evidence type="ECO:0000256" key="1">
    <source>
        <dbReference type="ARBA" id="ARBA00022737"/>
    </source>
</evidence>
<dbReference type="PANTHER" id="PTHR10039">
    <property type="entry name" value="AMELOGENIN"/>
    <property type="match status" value="1"/>
</dbReference>
<sequence length="102" mass="11856">MIVESLRFSHIEERQSTIPEAHKNTSKWILEGNKASSNQWLVNAEKSIYWIASKEGSGKYSLMKSIHDHINFKSGVRFWVRGRRLVSANRFFWNAGTVMQQS</sequence>
<dbReference type="PANTHER" id="PTHR10039:SF5">
    <property type="entry name" value="NACHT DOMAIN-CONTAINING PROTEIN"/>
    <property type="match status" value="1"/>
</dbReference>
<dbReference type="Proteomes" id="UP000193689">
    <property type="component" value="Unassembled WGS sequence"/>
</dbReference>
<name>A0A1Y2DJ62_9PEZI</name>
<reference evidence="3 4" key="1">
    <citation type="submission" date="2016-07" db="EMBL/GenBank/DDBJ databases">
        <title>Pervasive Adenine N6-methylation of Active Genes in Fungi.</title>
        <authorList>
            <consortium name="DOE Joint Genome Institute"/>
            <person name="Mondo S.J."/>
            <person name="Dannebaum R.O."/>
            <person name="Kuo R.C."/>
            <person name="Labutti K."/>
            <person name="Haridas S."/>
            <person name="Kuo A."/>
            <person name="Salamov A."/>
            <person name="Ahrendt S.R."/>
            <person name="Lipzen A."/>
            <person name="Sullivan W."/>
            <person name="Andreopoulos W.B."/>
            <person name="Clum A."/>
            <person name="Lindquist E."/>
            <person name="Daum C."/>
            <person name="Ramamoorthy G.K."/>
            <person name="Gryganskyi A."/>
            <person name="Culley D."/>
            <person name="Magnuson J.K."/>
            <person name="James T.Y."/>
            <person name="O'Malley M.A."/>
            <person name="Stajich J.E."/>
            <person name="Spatafora J.W."/>
            <person name="Visel A."/>
            <person name="Grigoriev I.V."/>
        </authorList>
    </citation>
    <scope>NUCLEOTIDE SEQUENCE [LARGE SCALE GENOMIC DNA]</scope>
    <source>
        <strain evidence="3 4">CBS 129021</strain>
    </source>
</reference>
<evidence type="ECO:0000313" key="3">
    <source>
        <dbReference type="EMBL" id="ORY59252.1"/>
    </source>
</evidence>